<dbReference type="Proteomes" id="UP000585050">
    <property type="component" value="Unassembled WGS sequence"/>
</dbReference>
<comment type="caution">
    <text evidence="5">The sequence shown here is derived from an EMBL/GenBank/DDBJ whole genome shotgun (WGS) entry which is preliminary data.</text>
</comment>
<dbReference type="PRINTS" id="PR00032">
    <property type="entry name" value="HTHARAC"/>
</dbReference>
<evidence type="ECO:0000313" key="5">
    <source>
        <dbReference type="EMBL" id="NLR90016.1"/>
    </source>
</evidence>
<dbReference type="PROSITE" id="PS01124">
    <property type="entry name" value="HTH_ARAC_FAMILY_2"/>
    <property type="match status" value="1"/>
</dbReference>
<evidence type="ECO:0000256" key="2">
    <source>
        <dbReference type="ARBA" id="ARBA00023125"/>
    </source>
</evidence>
<name>A0A7X8XU53_9BACT</name>
<dbReference type="InterPro" id="IPR018060">
    <property type="entry name" value="HTH_AraC"/>
</dbReference>
<gene>
    <name evidence="5" type="ORF">HGP29_02305</name>
</gene>
<keyword evidence="1" id="KW-0805">Transcription regulation</keyword>
<dbReference type="PANTHER" id="PTHR43280:SF2">
    <property type="entry name" value="HTH-TYPE TRANSCRIPTIONAL REGULATOR EXSA"/>
    <property type="match status" value="1"/>
</dbReference>
<evidence type="ECO:0000313" key="6">
    <source>
        <dbReference type="Proteomes" id="UP000585050"/>
    </source>
</evidence>
<keyword evidence="6" id="KW-1185">Reference proteome</keyword>
<reference evidence="5 6" key="1">
    <citation type="submission" date="2020-04" db="EMBL/GenBank/DDBJ databases">
        <title>Flammeovirga sp. SR4, a novel species isolated from seawater.</title>
        <authorList>
            <person name="Wang X."/>
        </authorList>
    </citation>
    <scope>NUCLEOTIDE SEQUENCE [LARGE SCALE GENOMIC DNA]</scope>
    <source>
        <strain evidence="5 6">SR4</strain>
    </source>
</reference>
<dbReference type="SUPFAM" id="SSF46689">
    <property type="entry name" value="Homeodomain-like"/>
    <property type="match status" value="2"/>
</dbReference>
<dbReference type="GO" id="GO:0043565">
    <property type="term" value="F:sequence-specific DNA binding"/>
    <property type="evidence" value="ECO:0007669"/>
    <property type="project" value="InterPro"/>
</dbReference>
<proteinExistence type="predicted"/>
<dbReference type="Gene3D" id="1.10.10.60">
    <property type="entry name" value="Homeodomain-like"/>
    <property type="match status" value="2"/>
</dbReference>
<sequence length="320" mass="37428">MTTNQQKLHHLLEFWNNIFQGKINDQRISFDNHLGKGFLQGYLFSEEMYALEFDFQLIEEIKGDGTTLVDDKGYINFLFGLTKPNSNQFITLNFSEFVELKGVILSNDDKQKMKWFHPAHIPVKALLVKIHPDAFYKLVSLSPPLKEKLEQEQTFHLFDHLDNLMLGTLIRAFEVNDPFYRNELIHNCVQYLITLSLARFSKQAEKKQDSSLNMQSLFKARQIIIEQKGSNININDLAKECGMSVSRLRLLFKTFFKQPIYKFQQEVRLEEAKRLLNDHSKTMSMIAMDLGFSNSSHFTSVFKKYFGITPKEYKKTKTPQ</sequence>
<dbReference type="InterPro" id="IPR018062">
    <property type="entry name" value="HTH_AraC-typ_CS"/>
</dbReference>
<dbReference type="SMART" id="SM00342">
    <property type="entry name" value="HTH_ARAC"/>
    <property type="match status" value="1"/>
</dbReference>
<keyword evidence="2" id="KW-0238">DNA-binding</keyword>
<dbReference type="EMBL" id="JABAIL010000001">
    <property type="protein sequence ID" value="NLR90016.1"/>
    <property type="molecule type" value="Genomic_DNA"/>
</dbReference>
<evidence type="ECO:0000256" key="3">
    <source>
        <dbReference type="ARBA" id="ARBA00023163"/>
    </source>
</evidence>
<evidence type="ECO:0000256" key="1">
    <source>
        <dbReference type="ARBA" id="ARBA00023015"/>
    </source>
</evidence>
<dbReference type="GO" id="GO:0003700">
    <property type="term" value="F:DNA-binding transcription factor activity"/>
    <property type="evidence" value="ECO:0007669"/>
    <property type="project" value="InterPro"/>
</dbReference>
<protein>
    <submittedName>
        <fullName evidence="5">Helix-turn-helix transcriptional regulator</fullName>
    </submittedName>
</protein>
<dbReference type="PROSITE" id="PS00041">
    <property type="entry name" value="HTH_ARAC_FAMILY_1"/>
    <property type="match status" value="1"/>
</dbReference>
<dbReference type="InterPro" id="IPR009057">
    <property type="entry name" value="Homeodomain-like_sf"/>
</dbReference>
<keyword evidence="3" id="KW-0804">Transcription</keyword>
<evidence type="ECO:0000259" key="4">
    <source>
        <dbReference type="PROSITE" id="PS01124"/>
    </source>
</evidence>
<dbReference type="AlphaFoldDB" id="A0A7X8XU53"/>
<accession>A0A7X8XU53</accession>
<dbReference type="InterPro" id="IPR020449">
    <property type="entry name" value="Tscrpt_reg_AraC-type_HTH"/>
</dbReference>
<dbReference type="Pfam" id="PF12833">
    <property type="entry name" value="HTH_18"/>
    <property type="match status" value="1"/>
</dbReference>
<organism evidence="5 6">
    <name type="scientific">Flammeovirga agarivorans</name>
    <dbReference type="NCBI Taxonomy" id="2726742"/>
    <lineage>
        <taxon>Bacteria</taxon>
        <taxon>Pseudomonadati</taxon>
        <taxon>Bacteroidota</taxon>
        <taxon>Cytophagia</taxon>
        <taxon>Cytophagales</taxon>
        <taxon>Flammeovirgaceae</taxon>
        <taxon>Flammeovirga</taxon>
    </lineage>
</organism>
<feature type="domain" description="HTH araC/xylS-type" evidence="4">
    <location>
        <begin position="218"/>
        <end position="316"/>
    </location>
</feature>
<dbReference type="PANTHER" id="PTHR43280">
    <property type="entry name" value="ARAC-FAMILY TRANSCRIPTIONAL REGULATOR"/>
    <property type="match status" value="1"/>
</dbReference>
<dbReference type="RefSeq" id="WP_168880697.1">
    <property type="nucleotide sequence ID" value="NZ_JABAIL010000001.1"/>
</dbReference>